<comment type="function">
    <text evidence="1 7">RNaseP catalyzes the removal of the 5'-leader sequence from pre-tRNA to produce the mature 5'-terminus. It can also cleave other RNA substrates such as 4.5S RNA. The protein component plays an auxiliary but essential role in vivo by binding to the 5'-leader sequence and broadening the substrate specificity of the ribozyme.</text>
</comment>
<evidence type="ECO:0000256" key="4">
    <source>
        <dbReference type="ARBA" id="ARBA00022759"/>
    </source>
</evidence>
<comment type="similarity">
    <text evidence="7">Belongs to the RnpA family.</text>
</comment>
<evidence type="ECO:0000256" key="1">
    <source>
        <dbReference type="ARBA" id="ARBA00002663"/>
    </source>
</evidence>
<evidence type="ECO:0000256" key="8">
    <source>
        <dbReference type="NCBIfam" id="TIGR00188"/>
    </source>
</evidence>
<comment type="catalytic activity">
    <reaction evidence="7">
        <text>Endonucleolytic cleavage of RNA, removing 5'-extranucleotides from tRNA precursor.</text>
        <dbReference type="EC" id="3.1.26.5"/>
    </reaction>
</comment>
<dbReference type="PROSITE" id="PS00648">
    <property type="entry name" value="RIBONUCLEASE_P"/>
    <property type="match status" value="1"/>
</dbReference>
<dbReference type="InterPro" id="IPR020568">
    <property type="entry name" value="Ribosomal_Su5_D2-typ_SF"/>
</dbReference>
<comment type="subunit">
    <text evidence="7">Consists of a catalytic RNA component (M1 or rnpB) and a protein subunit.</text>
</comment>
<keyword evidence="6 7" id="KW-0694">RNA-binding</keyword>
<evidence type="ECO:0000256" key="5">
    <source>
        <dbReference type="ARBA" id="ARBA00022801"/>
    </source>
</evidence>
<dbReference type="InterPro" id="IPR000100">
    <property type="entry name" value="RNase_P"/>
</dbReference>
<keyword evidence="2 7" id="KW-0819">tRNA processing</keyword>
<dbReference type="NCBIfam" id="TIGR00188">
    <property type="entry name" value="rnpA"/>
    <property type="match status" value="1"/>
</dbReference>
<evidence type="ECO:0000313" key="10">
    <source>
        <dbReference type="Proteomes" id="UP000070250"/>
    </source>
</evidence>
<protein>
    <recommendedName>
        <fullName evidence="7 8">Ribonuclease P protein component</fullName>
        <shortName evidence="7">RNase P protein</shortName>
        <shortName evidence="7">RNaseP protein</shortName>
        <ecNumber evidence="7 8">3.1.26.5</ecNumber>
    </recommendedName>
    <alternativeName>
        <fullName evidence="7">Protein C5</fullName>
    </alternativeName>
</protein>
<evidence type="ECO:0000256" key="7">
    <source>
        <dbReference type="HAMAP-Rule" id="MF_00227"/>
    </source>
</evidence>
<dbReference type="GO" id="GO:0042781">
    <property type="term" value="F:3'-tRNA processing endoribonuclease activity"/>
    <property type="evidence" value="ECO:0007669"/>
    <property type="project" value="TreeGrafter"/>
</dbReference>
<dbReference type="RefSeq" id="WP_237392734.1">
    <property type="nucleotide sequence ID" value="NZ_CP011971.1"/>
</dbReference>
<accession>A0A127FEZ5</accession>
<dbReference type="PATRIC" id="fig|465721.4.peg.3320"/>
<dbReference type="SUPFAM" id="SSF54211">
    <property type="entry name" value="Ribosomal protein S5 domain 2-like"/>
    <property type="match status" value="1"/>
</dbReference>
<reference evidence="9 10" key="1">
    <citation type="submission" date="2015-06" db="EMBL/GenBank/DDBJ databases">
        <title>A Comprehensive Approach to Explore the Metabolic and Phylogenetic Diversity of Bacterial Steroid Degradation in the Environment: Testosterone as an Example.</title>
        <authorList>
            <person name="Yang F.-C."/>
            <person name="Chen Y.-L."/>
            <person name="Yu C.-P."/>
            <person name="Tang S.-L."/>
            <person name="Wang P.-H."/>
            <person name="Ismail W."/>
            <person name="Wang C.-H."/>
            <person name="Yang C.-Y."/>
            <person name="Chiang Y.-R."/>
        </authorList>
    </citation>
    <scope>NUCLEOTIDE SEQUENCE [LARGE SCALE GENOMIC DNA]</scope>
    <source>
        <strain evidence="9 10">DSM 18526</strain>
    </source>
</reference>
<dbReference type="Pfam" id="PF00825">
    <property type="entry name" value="Ribonuclease_P"/>
    <property type="match status" value="1"/>
</dbReference>
<keyword evidence="4 7" id="KW-0255">Endonuclease</keyword>
<evidence type="ECO:0000256" key="6">
    <source>
        <dbReference type="ARBA" id="ARBA00022884"/>
    </source>
</evidence>
<keyword evidence="5 7" id="KW-0378">Hydrolase</keyword>
<dbReference type="Proteomes" id="UP000070250">
    <property type="component" value="Chromosome"/>
</dbReference>
<keyword evidence="10" id="KW-1185">Reference proteome</keyword>
<dbReference type="Gene3D" id="3.30.230.10">
    <property type="match status" value="1"/>
</dbReference>
<keyword evidence="3 7" id="KW-0540">Nuclease</keyword>
<dbReference type="EC" id="3.1.26.5" evidence="7 8"/>
<organism evidence="9 10">
    <name type="scientific">Steroidobacter denitrificans</name>
    <dbReference type="NCBI Taxonomy" id="465721"/>
    <lineage>
        <taxon>Bacteria</taxon>
        <taxon>Pseudomonadati</taxon>
        <taxon>Pseudomonadota</taxon>
        <taxon>Gammaproteobacteria</taxon>
        <taxon>Steroidobacterales</taxon>
        <taxon>Steroidobacteraceae</taxon>
        <taxon>Steroidobacter</taxon>
    </lineage>
</organism>
<evidence type="ECO:0000313" key="9">
    <source>
        <dbReference type="EMBL" id="AMN48481.1"/>
    </source>
</evidence>
<dbReference type="GO" id="GO:0000049">
    <property type="term" value="F:tRNA binding"/>
    <property type="evidence" value="ECO:0007669"/>
    <property type="project" value="UniProtKB-UniRule"/>
</dbReference>
<dbReference type="STRING" id="465721.ACG33_15525"/>
<sequence>MPFQSAQRLRHKSEFDRVYREARRCGDAYFAIASCNTGRAFPRLGLSIAGRIVGNAVRRNRIKRLIRESFRQHQHELPPVDIVVNARSGARTADNAAIVRSLEKHWRTVIKQCASS</sequence>
<proteinExistence type="inferred from homology"/>
<dbReference type="EMBL" id="CP011971">
    <property type="protein sequence ID" value="AMN48481.1"/>
    <property type="molecule type" value="Genomic_DNA"/>
</dbReference>
<dbReference type="AlphaFoldDB" id="A0A127FEZ5"/>
<gene>
    <name evidence="7" type="primary">rnpA</name>
    <name evidence="9" type="ORF">ACG33_15525</name>
</gene>
<evidence type="ECO:0000256" key="3">
    <source>
        <dbReference type="ARBA" id="ARBA00022722"/>
    </source>
</evidence>
<name>A0A127FEZ5_STEDE</name>
<dbReference type="GO" id="GO:0001682">
    <property type="term" value="P:tRNA 5'-leader removal"/>
    <property type="evidence" value="ECO:0007669"/>
    <property type="project" value="UniProtKB-UniRule"/>
</dbReference>
<dbReference type="PANTHER" id="PTHR33992:SF1">
    <property type="entry name" value="RIBONUCLEASE P PROTEIN COMPONENT"/>
    <property type="match status" value="1"/>
</dbReference>
<evidence type="ECO:0000256" key="2">
    <source>
        <dbReference type="ARBA" id="ARBA00022694"/>
    </source>
</evidence>
<dbReference type="PANTHER" id="PTHR33992">
    <property type="entry name" value="RIBONUCLEASE P PROTEIN COMPONENT"/>
    <property type="match status" value="1"/>
</dbReference>
<dbReference type="GO" id="GO:0004526">
    <property type="term" value="F:ribonuclease P activity"/>
    <property type="evidence" value="ECO:0007669"/>
    <property type="project" value="UniProtKB-UniRule"/>
</dbReference>
<dbReference type="GO" id="GO:0030677">
    <property type="term" value="C:ribonuclease P complex"/>
    <property type="evidence" value="ECO:0007669"/>
    <property type="project" value="TreeGrafter"/>
</dbReference>
<dbReference type="InterPro" id="IPR014721">
    <property type="entry name" value="Ribsml_uS5_D2-typ_fold_subgr"/>
</dbReference>
<dbReference type="HAMAP" id="MF_00227">
    <property type="entry name" value="RNase_P"/>
    <property type="match status" value="1"/>
</dbReference>
<dbReference type="InterPro" id="IPR020539">
    <property type="entry name" value="RNase_P_CS"/>
</dbReference>
<dbReference type="KEGG" id="sdf:ACG33_15525"/>